<dbReference type="RefSeq" id="WP_041956591.1">
    <property type="nucleotide sequence ID" value="NZ_JRPN01000017.1"/>
</dbReference>
<keyword evidence="2" id="KW-0813">Transport</keyword>
<evidence type="ECO:0000313" key="10">
    <source>
        <dbReference type="EMBL" id="KGT77965.1"/>
    </source>
</evidence>
<evidence type="ECO:0000256" key="6">
    <source>
        <dbReference type="ARBA" id="ARBA00022989"/>
    </source>
</evidence>
<sequence length="287" mass="29918">MDTLLIATFEILSFGAIVVLVVLGLGIIASMMGIFNFAQGEFVLLGAYVTYLVHSVGLPVPLGMLAAPVMVGALGFVLEKLVVRRFYAAPIVAMLGTYALGLIIREAVRGLTGGLYLSVPEPISGSIMIGSLHFASWRGVIVIITLLVMAASHALLAYTSFGLRVRASLENPSLARASGISTGMIYSVTFAFGAALAGLAGALIVPVFSLFADLGIRFLIQGFVAVMVGGVGSFAGPVAGASVIGTLSAWLPWLMSPVIADVLVFVLAIIFIKFWPQGLISGRGVNR</sequence>
<comment type="similarity">
    <text evidence="8">Belongs to the binding-protein-dependent transport system permease family. LivHM subfamily.</text>
</comment>
<evidence type="ECO:0000256" key="2">
    <source>
        <dbReference type="ARBA" id="ARBA00022448"/>
    </source>
</evidence>
<evidence type="ECO:0000256" key="4">
    <source>
        <dbReference type="ARBA" id="ARBA00022692"/>
    </source>
</evidence>
<comment type="subcellular location">
    <subcellularLocation>
        <location evidence="1">Cell membrane</location>
        <topology evidence="1">Multi-pass membrane protein</topology>
    </subcellularLocation>
</comment>
<keyword evidence="6 9" id="KW-1133">Transmembrane helix</keyword>
<keyword evidence="3" id="KW-1003">Cell membrane</keyword>
<dbReference type="AlphaFoldDB" id="A0A0A3XU96"/>
<feature type="transmembrane region" description="Helical" evidence="9">
    <location>
        <begin position="12"/>
        <end position="38"/>
    </location>
</feature>
<feature type="transmembrane region" description="Helical" evidence="9">
    <location>
        <begin position="85"/>
        <end position="104"/>
    </location>
</feature>
<evidence type="ECO:0000256" key="9">
    <source>
        <dbReference type="SAM" id="Phobius"/>
    </source>
</evidence>
<feature type="transmembrane region" description="Helical" evidence="9">
    <location>
        <begin position="223"/>
        <end position="244"/>
    </location>
</feature>
<dbReference type="PANTHER" id="PTHR11795:SF447">
    <property type="entry name" value="ABC TRANSPORTER PERMEASE PROTEIN"/>
    <property type="match status" value="1"/>
</dbReference>
<dbReference type="GO" id="GO:0005886">
    <property type="term" value="C:plasma membrane"/>
    <property type="evidence" value="ECO:0007669"/>
    <property type="project" value="UniProtKB-SubCell"/>
</dbReference>
<accession>A0A0A3XU96</accession>
<evidence type="ECO:0000256" key="8">
    <source>
        <dbReference type="ARBA" id="ARBA00037998"/>
    </source>
</evidence>
<dbReference type="EMBL" id="JRPN01000017">
    <property type="protein sequence ID" value="KGT77965.1"/>
    <property type="molecule type" value="Genomic_DNA"/>
</dbReference>
<comment type="caution">
    <text evidence="10">The sequence shown here is derived from an EMBL/GenBank/DDBJ whole genome shotgun (WGS) entry which is preliminary data.</text>
</comment>
<keyword evidence="7 9" id="KW-0472">Membrane</keyword>
<dbReference type="GO" id="GO:0006865">
    <property type="term" value="P:amino acid transport"/>
    <property type="evidence" value="ECO:0007669"/>
    <property type="project" value="UniProtKB-KW"/>
</dbReference>
<feature type="transmembrane region" description="Helical" evidence="9">
    <location>
        <begin position="58"/>
        <end position="78"/>
    </location>
</feature>
<dbReference type="PANTHER" id="PTHR11795">
    <property type="entry name" value="BRANCHED-CHAIN AMINO ACID TRANSPORT SYSTEM PERMEASE PROTEIN LIVH"/>
    <property type="match status" value="1"/>
</dbReference>
<proteinExistence type="inferred from homology"/>
<organism evidence="10 11">
    <name type="scientific">Bradyrhizobium japonicum</name>
    <dbReference type="NCBI Taxonomy" id="375"/>
    <lineage>
        <taxon>Bacteria</taxon>
        <taxon>Pseudomonadati</taxon>
        <taxon>Pseudomonadota</taxon>
        <taxon>Alphaproteobacteria</taxon>
        <taxon>Hyphomicrobiales</taxon>
        <taxon>Nitrobacteraceae</taxon>
        <taxon>Bradyrhizobium</taxon>
    </lineage>
</organism>
<gene>
    <name evidence="10" type="ORF">MA20_20175</name>
</gene>
<dbReference type="STRING" id="375.BKD09_RS43210"/>
<feature type="transmembrane region" description="Helical" evidence="9">
    <location>
        <begin position="250"/>
        <end position="272"/>
    </location>
</feature>
<evidence type="ECO:0000256" key="7">
    <source>
        <dbReference type="ARBA" id="ARBA00023136"/>
    </source>
</evidence>
<reference evidence="10 11" key="1">
    <citation type="submission" date="2014-09" db="EMBL/GenBank/DDBJ databases">
        <title>Draft genome of Bradyrhizobium japonicum Is-34.</title>
        <authorList>
            <person name="Tsurumaru H."/>
            <person name="Yamakawa T."/>
            <person name="Hashimoto S."/>
            <person name="Okizaki K."/>
            <person name="Kanesaki Y."/>
            <person name="Yoshikawa H."/>
            <person name="Yajima S."/>
        </authorList>
    </citation>
    <scope>NUCLEOTIDE SEQUENCE [LARGE SCALE GENOMIC DNA]</scope>
    <source>
        <strain evidence="10 11">Is-34</strain>
    </source>
</reference>
<evidence type="ECO:0000256" key="3">
    <source>
        <dbReference type="ARBA" id="ARBA00022475"/>
    </source>
</evidence>
<dbReference type="CDD" id="cd06582">
    <property type="entry name" value="TM_PBP1_LivH_like"/>
    <property type="match status" value="1"/>
</dbReference>
<keyword evidence="4 9" id="KW-0812">Transmembrane</keyword>
<dbReference type="Proteomes" id="UP000030377">
    <property type="component" value="Unassembled WGS sequence"/>
</dbReference>
<feature type="transmembrane region" description="Helical" evidence="9">
    <location>
        <begin position="141"/>
        <end position="163"/>
    </location>
</feature>
<keyword evidence="5" id="KW-0029">Amino-acid transport</keyword>
<evidence type="ECO:0000313" key="11">
    <source>
        <dbReference type="Proteomes" id="UP000030377"/>
    </source>
</evidence>
<name>A0A0A3XU96_BRAJP</name>
<evidence type="ECO:0000256" key="5">
    <source>
        <dbReference type="ARBA" id="ARBA00022970"/>
    </source>
</evidence>
<dbReference type="eggNOG" id="COG0559">
    <property type="taxonomic scope" value="Bacteria"/>
</dbReference>
<dbReference type="Pfam" id="PF02653">
    <property type="entry name" value="BPD_transp_2"/>
    <property type="match status" value="1"/>
</dbReference>
<feature type="transmembrane region" description="Helical" evidence="9">
    <location>
        <begin position="183"/>
        <end position="211"/>
    </location>
</feature>
<dbReference type="InterPro" id="IPR052157">
    <property type="entry name" value="BCAA_transport_permease"/>
</dbReference>
<protein>
    <submittedName>
        <fullName evidence="10">ABC transporter permease</fullName>
    </submittedName>
</protein>
<evidence type="ECO:0000256" key="1">
    <source>
        <dbReference type="ARBA" id="ARBA00004651"/>
    </source>
</evidence>
<dbReference type="InterPro" id="IPR001851">
    <property type="entry name" value="ABC_transp_permease"/>
</dbReference>
<dbReference type="GO" id="GO:0022857">
    <property type="term" value="F:transmembrane transporter activity"/>
    <property type="evidence" value="ECO:0007669"/>
    <property type="project" value="InterPro"/>
</dbReference>